<dbReference type="PROSITE" id="PS00211">
    <property type="entry name" value="ABC_TRANSPORTER_1"/>
    <property type="match status" value="1"/>
</dbReference>
<evidence type="ECO:0000259" key="6">
    <source>
        <dbReference type="PROSITE" id="PS50893"/>
    </source>
</evidence>
<dbReference type="InterPro" id="IPR050107">
    <property type="entry name" value="ABC_carbohydrate_import_ATPase"/>
</dbReference>
<evidence type="ECO:0000313" key="8">
    <source>
        <dbReference type="Proteomes" id="UP000198914"/>
    </source>
</evidence>
<sequence>MKAQDMDAAPIIEMRGITKRFGGVTALNGVDLRAYAGEVLAIVGDNGAGKSTLIKVLTGVYQSTAGEIFFEGRPLTMSSHADAIKNGIDAVYQNLAIADHLTPAENLFLGSELTRKVLGITFLDNKAMKMQATAVLKDRLGVQLKNMDVATESLSGGQRQAVAIARAVRHEDLKVLVMDEPTAALGPQETARTLKLIQTLKAQGLAVILISHALDDVFDVSDRIHVMRRGECVGVVRTAATTSEEVLGLLTGATKMAKEAML</sequence>
<evidence type="ECO:0000256" key="5">
    <source>
        <dbReference type="ARBA" id="ARBA00022840"/>
    </source>
</evidence>
<evidence type="ECO:0000256" key="4">
    <source>
        <dbReference type="ARBA" id="ARBA00022741"/>
    </source>
</evidence>
<evidence type="ECO:0000256" key="1">
    <source>
        <dbReference type="ARBA" id="ARBA00022448"/>
    </source>
</evidence>
<dbReference type="STRING" id="1244108.SAMN05444004_11747"/>
<dbReference type="CDD" id="cd03216">
    <property type="entry name" value="ABC_Carb_Monos_I"/>
    <property type="match status" value="1"/>
</dbReference>
<keyword evidence="1" id="KW-0813">Transport</keyword>
<dbReference type="AlphaFoldDB" id="A0A1H3TJK2"/>
<dbReference type="PANTHER" id="PTHR43790">
    <property type="entry name" value="CARBOHYDRATE TRANSPORT ATP-BINDING PROTEIN MG119-RELATED"/>
    <property type="match status" value="1"/>
</dbReference>
<dbReference type="RefSeq" id="WP_244504697.1">
    <property type="nucleotide sequence ID" value="NZ_FNPX01000017.1"/>
</dbReference>
<dbReference type="PROSITE" id="PS50893">
    <property type="entry name" value="ABC_TRANSPORTER_2"/>
    <property type="match status" value="1"/>
</dbReference>
<feature type="domain" description="ABC transporter" evidence="6">
    <location>
        <begin position="12"/>
        <end position="254"/>
    </location>
</feature>
<dbReference type="SMART" id="SM00382">
    <property type="entry name" value="AAA"/>
    <property type="match status" value="1"/>
</dbReference>
<dbReference type="InterPro" id="IPR027417">
    <property type="entry name" value="P-loop_NTPase"/>
</dbReference>
<organism evidence="7 8">
    <name type="scientific">Jannaschia faecimaris</name>
    <dbReference type="NCBI Taxonomy" id="1244108"/>
    <lineage>
        <taxon>Bacteria</taxon>
        <taxon>Pseudomonadati</taxon>
        <taxon>Pseudomonadota</taxon>
        <taxon>Alphaproteobacteria</taxon>
        <taxon>Rhodobacterales</taxon>
        <taxon>Roseobacteraceae</taxon>
        <taxon>Jannaschia</taxon>
    </lineage>
</organism>
<accession>A0A1H3TJK2</accession>
<dbReference type="EMBL" id="FNPX01000017">
    <property type="protein sequence ID" value="SDZ49825.1"/>
    <property type="molecule type" value="Genomic_DNA"/>
</dbReference>
<dbReference type="Gene3D" id="3.40.50.300">
    <property type="entry name" value="P-loop containing nucleotide triphosphate hydrolases"/>
    <property type="match status" value="1"/>
</dbReference>
<evidence type="ECO:0000256" key="2">
    <source>
        <dbReference type="ARBA" id="ARBA00022597"/>
    </source>
</evidence>
<protein>
    <submittedName>
        <fullName evidence="7">Monosaccharide ABC transporter ATP-binding protein, CUT2 family</fullName>
    </submittedName>
</protein>
<dbReference type="Pfam" id="PF00005">
    <property type="entry name" value="ABC_tran"/>
    <property type="match status" value="1"/>
</dbReference>
<proteinExistence type="predicted"/>
<dbReference type="Proteomes" id="UP000198914">
    <property type="component" value="Unassembled WGS sequence"/>
</dbReference>
<keyword evidence="4" id="KW-0547">Nucleotide-binding</keyword>
<dbReference type="GO" id="GO:0005524">
    <property type="term" value="F:ATP binding"/>
    <property type="evidence" value="ECO:0007669"/>
    <property type="project" value="UniProtKB-KW"/>
</dbReference>
<keyword evidence="3" id="KW-0677">Repeat</keyword>
<dbReference type="GO" id="GO:0016887">
    <property type="term" value="F:ATP hydrolysis activity"/>
    <property type="evidence" value="ECO:0007669"/>
    <property type="project" value="InterPro"/>
</dbReference>
<dbReference type="PANTHER" id="PTHR43790:SF9">
    <property type="entry name" value="GALACTOFURANOSE TRANSPORTER ATP-BINDING PROTEIN YTFR"/>
    <property type="match status" value="1"/>
</dbReference>
<dbReference type="SUPFAM" id="SSF52540">
    <property type="entry name" value="P-loop containing nucleoside triphosphate hydrolases"/>
    <property type="match status" value="1"/>
</dbReference>
<dbReference type="InterPro" id="IPR003439">
    <property type="entry name" value="ABC_transporter-like_ATP-bd"/>
</dbReference>
<dbReference type="InterPro" id="IPR017871">
    <property type="entry name" value="ABC_transporter-like_CS"/>
</dbReference>
<gene>
    <name evidence="7" type="ORF">SAMN05444004_11747</name>
</gene>
<dbReference type="InterPro" id="IPR003593">
    <property type="entry name" value="AAA+_ATPase"/>
</dbReference>
<evidence type="ECO:0000256" key="3">
    <source>
        <dbReference type="ARBA" id="ARBA00022737"/>
    </source>
</evidence>
<keyword evidence="2" id="KW-0762">Sugar transport</keyword>
<reference evidence="8" key="1">
    <citation type="submission" date="2016-10" db="EMBL/GenBank/DDBJ databases">
        <authorList>
            <person name="Varghese N."/>
            <person name="Submissions S."/>
        </authorList>
    </citation>
    <scope>NUCLEOTIDE SEQUENCE [LARGE SCALE GENOMIC DNA]</scope>
    <source>
        <strain evidence="8">DSM 100420</strain>
    </source>
</reference>
<keyword evidence="8" id="KW-1185">Reference proteome</keyword>
<keyword evidence="5 7" id="KW-0067">ATP-binding</keyword>
<name>A0A1H3TJK2_9RHOB</name>
<evidence type="ECO:0000313" key="7">
    <source>
        <dbReference type="EMBL" id="SDZ49825.1"/>
    </source>
</evidence>